<evidence type="ECO:0000313" key="1">
    <source>
        <dbReference type="EMBL" id="GBM83378.1"/>
    </source>
</evidence>
<comment type="caution">
    <text evidence="1">The sequence shown here is derived from an EMBL/GenBank/DDBJ whole genome shotgun (WGS) entry which is preliminary data.</text>
</comment>
<accession>A0A4Y2J108</accession>
<evidence type="ECO:0000313" key="2">
    <source>
        <dbReference type="Proteomes" id="UP000499080"/>
    </source>
</evidence>
<dbReference type="AlphaFoldDB" id="A0A4Y2J108"/>
<dbReference type="EMBL" id="BGPR01003074">
    <property type="protein sequence ID" value="GBM83378.1"/>
    <property type="molecule type" value="Genomic_DNA"/>
</dbReference>
<dbReference type="Proteomes" id="UP000499080">
    <property type="component" value="Unassembled WGS sequence"/>
</dbReference>
<name>A0A4Y2J108_ARAVE</name>
<reference evidence="1 2" key="1">
    <citation type="journal article" date="2019" name="Sci. Rep.">
        <title>Orb-weaving spider Araneus ventricosus genome elucidates the spidroin gene catalogue.</title>
        <authorList>
            <person name="Kono N."/>
            <person name="Nakamura H."/>
            <person name="Ohtoshi R."/>
            <person name="Moran D.A.P."/>
            <person name="Shinohara A."/>
            <person name="Yoshida Y."/>
            <person name="Fujiwara M."/>
            <person name="Mori M."/>
            <person name="Tomita M."/>
            <person name="Arakawa K."/>
        </authorList>
    </citation>
    <scope>NUCLEOTIDE SEQUENCE [LARGE SCALE GENOMIC DNA]</scope>
</reference>
<organism evidence="1 2">
    <name type="scientific">Araneus ventricosus</name>
    <name type="common">Orbweaver spider</name>
    <name type="synonym">Epeira ventricosa</name>
    <dbReference type="NCBI Taxonomy" id="182803"/>
    <lineage>
        <taxon>Eukaryota</taxon>
        <taxon>Metazoa</taxon>
        <taxon>Ecdysozoa</taxon>
        <taxon>Arthropoda</taxon>
        <taxon>Chelicerata</taxon>
        <taxon>Arachnida</taxon>
        <taxon>Araneae</taxon>
        <taxon>Araneomorphae</taxon>
        <taxon>Entelegynae</taxon>
        <taxon>Araneoidea</taxon>
        <taxon>Araneidae</taxon>
        <taxon>Araneus</taxon>
    </lineage>
</organism>
<protein>
    <submittedName>
        <fullName evidence="1">Uncharacterized protein</fullName>
    </submittedName>
</protein>
<keyword evidence="2" id="KW-1185">Reference proteome</keyword>
<gene>
    <name evidence="1" type="ORF">AVEN_65642_1</name>
</gene>
<sequence length="253" mass="28798">MKSLCTVGAQASVYEKVKYRNYYDLTNISLNFEMTIPTKQDRPSTNPVADIANSQPLPFHPHSSSPRIFPLAQRHTAQLAPATKDPVPRKTQHTHFCIFSLNPGDFRTAKPTPLFSELLLNIRKHHSLLFLVVCKHLFRKSRLSIHYLLIYGATASIHRLLRPFFVGRNHMDSSKDRTYAYVIRDCLCRCLSAQYLPMTDIMSWRSIMAGLSSIFGVPAGMGRSVCMIKVFPARRSNENGQKDSLVQRGYCLH</sequence>
<proteinExistence type="predicted"/>